<evidence type="ECO:0000256" key="12">
    <source>
        <dbReference type="SAM" id="Coils"/>
    </source>
</evidence>
<evidence type="ECO:0008006" key="18">
    <source>
        <dbReference type="Google" id="ProtNLM"/>
    </source>
</evidence>
<dbReference type="PANTHER" id="PTHR43531:SF14">
    <property type="entry name" value="METHYL-ACCEPTING CHEMOTAXIS PROTEIN I-RELATED"/>
    <property type="match status" value="1"/>
</dbReference>
<evidence type="ECO:0000256" key="6">
    <source>
        <dbReference type="ARBA" id="ARBA00022692"/>
    </source>
</evidence>
<organism evidence="16 17">
    <name type="scientific">Ralstonia flaminis</name>
    <dbReference type="NCBI Taxonomy" id="3058597"/>
    <lineage>
        <taxon>Bacteria</taxon>
        <taxon>Pseudomonadati</taxon>
        <taxon>Pseudomonadota</taxon>
        <taxon>Betaproteobacteria</taxon>
        <taxon>Burkholderiales</taxon>
        <taxon>Burkholderiaceae</taxon>
        <taxon>Ralstonia</taxon>
    </lineage>
</organism>
<dbReference type="SUPFAM" id="SSF58104">
    <property type="entry name" value="Methyl-accepting chemotaxis protein (MCP) signaling domain"/>
    <property type="match status" value="1"/>
</dbReference>
<dbReference type="InterPro" id="IPR003122">
    <property type="entry name" value="Tar_rcpt_lig-bd"/>
</dbReference>
<evidence type="ECO:0000256" key="7">
    <source>
        <dbReference type="ARBA" id="ARBA00022989"/>
    </source>
</evidence>
<evidence type="ECO:0000256" key="10">
    <source>
        <dbReference type="ARBA" id="ARBA00029447"/>
    </source>
</evidence>
<keyword evidence="6 13" id="KW-0812">Transmembrane</keyword>
<dbReference type="Pfam" id="PF02203">
    <property type="entry name" value="TarH"/>
    <property type="match status" value="1"/>
</dbReference>
<feature type="transmembrane region" description="Helical" evidence="13">
    <location>
        <begin position="188"/>
        <end position="210"/>
    </location>
</feature>
<keyword evidence="7 13" id="KW-1133">Transmembrane helix</keyword>
<comment type="subcellular location">
    <subcellularLocation>
        <location evidence="1">Cell inner membrane</location>
        <topology evidence="1">Multi-pass membrane protein</topology>
    </subcellularLocation>
</comment>
<dbReference type="Proteomes" id="UP001189757">
    <property type="component" value="Unassembled WGS sequence"/>
</dbReference>
<sequence length="617" mass="63944">MFNRLSIRFRLNAALALLAVLLATIGTIGVVGMRASDANSKEIYTNQLASTSLVAKSQLNAAIVRTTLDRAVFHLDAADVPAILDKADGYRAKSNEAWKQYKALPMSADEARLAEDMEAKRTALFRDGIDPLMAALRARDAAAADKVVMNTIPPLSVALSAAADALDRSQTEQAKAGYDRAVARSHGFLMLCIGAVVVGIAAALGCAFGLHRAISVPLSRMLGHFGEISRGNLTEHITVTSHDEMGALTRGLIDMQRGLIRTIETMRGGSDSIASATKQIAAGNLDLSQRTEEQASSLEETASSMEELTSIVKQNADNARQASQLAGNASDIAVKGGEVVGRVIETMSGINNSSKKIADIIGVIEGIAFQTNILALNAAVEAARAGEQGRGFAVVAGEVRSLAQRSATAAKEIKELISDSVGRVENGSTLVTEAGTVIDEVVVAVKRVTDIMGEISAASDEQSAGIEQVNQAVTQMDEVTQQNAALVEEAAAAAQSLEEQAGVLRETVASFRLPPAGAHAASTTSIKPVVAASAVAPAAKAAMPVAIKPAPRKPAAVKARAIVRKPTVAPAAVEPTMAPSPTAAPAAAASMPVAPAPKTGKLALAASTSDADDWEQF</sequence>
<feature type="domain" description="Methyl-accepting transducer" evidence="14">
    <location>
        <begin position="269"/>
        <end position="498"/>
    </location>
</feature>
<dbReference type="Pfam" id="PF00672">
    <property type="entry name" value="HAMP"/>
    <property type="match status" value="1"/>
</dbReference>
<evidence type="ECO:0000256" key="8">
    <source>
        <dbReference type="ARBA" id="ARBA00023136"/>
    </source>
</evidence>
<dbReference type="PRINTS" id="PR00260">
    <property type="entry name" value="CHEMTRNSDUCR"/>
</dbReference>
<dbReference type="SMART" id="SM00304">
    <property type="entry name" value="HAMP"/>
    <property type="match status" value="1"/>
</dbReference>
<feature type="domain" description="HAMP" evidence="15">
    <location>
        <begin position="212"/>
        <end position="264"/>
    </location>
</feature>
<evidence type="ECO:0000256" key="9">
    <source>
        <dbReference type="ARBA" id="ARBA00023224"/>
    </source>
</evidence>
<name>A0ABN9JQI5_9RALS</name>
<keyword evidence="12" id="KW-0175">Coiled coil</keyword>
<keyword evidence="9 11" id="KW-0807">Transducer</keyword>
<dbReference type="SUPFAM" id="SSF47170">
    <property type="entry name" value="Aspartate receptor, ligand-binding domain"/>
    <property type="match status" value="1"/>
</dbReference>
<evidence type="ECO:0000259" key="15">
    <source>
        <dbReference type="PROSITE" id="PS50885"/>
    </source>
</evidence>
<keyword evidence="2" id="KW-1003">Cell membrane</keyword>
<dbReference type="RefSeq" id="WP_316682448.1">
    <property type="nucleotide sequence ID" value="NZ_CATZLL010000017.1"/>
</dbReference>
<dbReference type="PROSITE" id="PS50885">
    <property type="entry name" value="HAMP"/>
    <property type="match status" value="1"/>
</dbReference>
<dbReference type="CDD" id="cd06225">
    <property type="entry name" value="HAMP"/>
    <property type="match status" value="1"/>
</dbReference>
<reference evidence="16 17" key="1">
    <citation type="submission" date="2023-07" db="EMBL/GenBank/DDBJ databases">
        <authorList>
            <person name="Peeters C."/>
        </authorList>
    </citation>
    <scope>NUCLEOTIDE SEQUENCE [LARGE SCALE GENOMIC DNA]</scope>
    <source>
        <strain evidence="16 17">LMG 18101</strain>
    </source>
</reference>
<keyword evidence="3" id="KW-0488">Methylation</keyword>
<evidence type="ECO:0000313" key="16">
    <source>
        <dbReference type="EMBL" id="CAJ0821131.1"/>
    </source>
</evidence>
<accession>A0ABN9JQI5</accession>
<dbReference type="Gene3D" id="1.10.287.950">
    <property type="entry name" value="Methyl-accepting chemotaxis protein"/>
    <property type="match status" value="1"/>
</dbReference>
<proteinExistence type="inferred from homology"/>
<comment type="caution">
    <text evidence="16">The sequence shown here is derived from an EMBL/GenBank/DDBJ whole genome shotgun (WGS) entry which is preliminary data.</text>
</comment>
<keyword evidence="5" id="KW-0997">Cell inner membrane</keyword>
<evidence type="ECO:0000256" key="2">
    <source>
        <dbReference type="ARBA" id="ARBA00022475"/>
    </source>
</evidence>
<evidence type="ECO:0000259" key="14">
    <source>
        <dbReference type="PROSITE" id="PS50111"/>
    </source>
</evidence>
<dbReference type="InterPro" id="IPR003660">
    <property type="entry name" value="HAMP_dom"/>
</dbReference>
<dbReference type="PROSITE" id="PS50111">
    <property type="entry name" value="CHEMOTAXIS_TRANSDUC_2"/>
    <property type="match status" value="1"/>
</dbReference>
<feature type="coiled-coil region" evidence="12">
    <location>
        <begin position="469"/>
        <end position="507"/>
    </location>
</feature>
<dbReference type="InterPro" id="IPR051310">
    <property type="entry name" value="MCP_chemotaxis"/>
</dbReference>
<gene>
    <name evidence="16" type="ORF">LMG18101_04522</name>
</gene>
<protein>
    <recommendedName>
        <fullName evidence="18">Methyl-accepting chemotaxis protein</fullName>
    </recommendedName>
</protein>
<dbReference type="InterPro" id="IPR035440">
    <property type="entry name" value="4HB_MCP_dom_sf"/>
</dbReference>
<dbReference type="InterPro" id="IPR004090">
    <property type="entry name" value="Chemotax_Me-accpt_rcpt"/>
</dbReference>
<dbReference type="InterPro" id="IPR004089">
    <property type="entry name" value="MCPsignal_dom"/>
</dbReference>
<evidence type="ECO:0000256" key="1">
    <source>
        <dbReference type="ARBA" id="ARBA00004429"/>
    </source>
</evidence>
<evidence type="ECO:0000256" key="4">
    <source>
        <dbReference type="ARBA" id="ARBA00022500"/>
    </source>
</evidence>
<evidence type="ECO:0000313" key="17">
    <source>
        <dbReference type="Proteomes" id="UP001189757"/>
    </source>
</evidence>
<keyword evidence="4" id="KW-0145">Chemotaxis</keyword>
<evidence type="ECO:0000256" key="11">
    <source>
        <dbReference type="PROSITE-ProRule" id="PRU00284"/>
    </source>
</evidence>
<dbReference type="EMBL" id="CATZLL010000017">
    <property type="protein sequence ID" value="CAJ0821131.1"/>
    <property type="molecule type" value="Genomic_DNA"/>
</dbReference>
<dbReference type="SMART" id="SM00283">
    <property type="entry name" value="MA"/>
    <property type="match status" value="1"/>
</dbReference>
<dbReference type="Gene3D" id="1.20.120.30">
    <property type="entry name" value="Aspartate receptor, ligand-binding domain"/>
    <property type="match status" value="1"/>
</dbReference>
<keyword evidence="8 13" id="KW-0472">Membrane</keyword>
<evidence type="ECO:0000256" key="3">
    <source>
        <dbReference type="ARBA" id="ARBA00022481"/>
    </source>
</evidence>
<keyword evidence="17" id="KW-1185">Reference proteome</keyword>
<dbReference type="CDD" id="cd11386">
    <property type="entry name" value="MCP_signal"/>
    <property type="match status" value="1"/>
</dbReference>
<dbReference type="Pfam" id="PF00015">
    <property type="entry name" value="MCPsignal"/>
    <property type="match status" value="1"/>
</dbReference>
<comment type="similarity">
    <text evidence="10">Belongs to the methyl-accepting chemotaxis (MCP) protein family.</text>
</comment>
<dbReference type="PANTHER" id="PTHR43531">
    <property type="entry name" value="PROTEIN ICFG"/>
    <property type="match status" value="1"/>
</dbReference>
<evidence type="ECO:0000256" key="13">
    <source>
        <dbReference type="SAM" id="Phobius"/>
    </source>
</evidence>
<evidence type="ECO:0000256" key="5">
    <source>
        <dbReference type="ARBA" id="ARBA00022519"/>
    </source>
</evidence>